<dbReference type="Pfam" id="PF00722">
    <property type="entry name" value="Glyco_hydro_16"/>
    <property type="match status" value="1"/>
</dbReference>
<dbReference type="SUPFAM" id="SSF49899">
    <property type="entry name" value="Concanavalin A-like lectins/glucanases"/>
    <property type="match status" value="1"/>
</dbReference>
<dbReference type="GO" id="GO:0004553">
    <property type="term" value="F:hydrolase activity, hydrolyzing O-glycosyl compounds"/>
    <property type="evidence" value="ECO:0007669"/>
    <property type="project" value="InterPro"/>
</dbReference>
<evidence type="ECO:0000313" key="6">
    <source>
        <dbReference type="EMBL" id="KAJ1961144.1"/>
    </source>
</evidence>
<feature type="domain" description="GH16" evidence="5">
    <location>
        <begin position="24"/>
        <end position="282"/>
    </location>
</feature>
<keyword evidence="1 4" id="KW-0732">Signal</keyword>
<evidence type="ECO:0000313" key="7">
    <source>
        <dbReference type="Proteomes" id="UP001150925"/>
    </source>
</evidence>
<evidence type="ECO:0000256" key="4">
    <source>
        <dbReference type="SAM" id="SignalP"/>
    </source>
</evidence>
<evidence type="ECO:0000256" key="1">
    <source>
        <dbReference type="ARBA" id="ARBA00022729"/>
    </source>
</evidence>
<keyword evidence="3 6" id="KW-0326">Glycosidase</keyword>
<dbReference type="InterPro" id="IPR050546">
    <property type="entry name" value="Glycosyl_Hydrlase_16"/>
</dbReference>
<dbReference type="Gene3D" id="2.60.120.200">
    <property type="match status" value="1"/>
</dbReference>
<organism evidence="6 7">
    <name type="scientific">Dispira parvispora</name>
    <dbReference type="NCBI Taxonomy" id="1520584"/>
    <lineage>
        <taxon>Eukaryota</taxon>
        <taxon>Fungi</taxon>
        <taxon>Fungi incertae sedis</taxon>
        <taxon>Zoopagomycota</taxon>
        <taxon>Kickxellomycotina</taxon>
        <taxon>Dimargaritomycetes</taxon>
        <taxon>Dimargaritales</taxon>
        <taxon>Dimargaritaceae</taxon>
        <taxon>Dispira</taxon>
    </lineage>
</organism>
<evidence type="ECO:0000256" key="2">
    <source>
        <dbReference type="ARBA" id="ARBA00022801"/>
    </source>
</evidence>
<evidence type="ECO:0000259" key="5">
    <source>
        <dbReference type="PROSITE" id="PS51762"/>
    </source>
</evidence>
<dbReference type="OrthoDB" id="4781at2759"/>
<feature type="chain" id="PRO_5040899761" evidence="4">
    <location>
        <begin position="25"/>
        <end position="288"/>
    </location>
</feature>
<accession>A0A9W8AMI7</accession>
<dbReference type="Proteomes" id="UP001150925">
    <property type="component" value="Unassembled WGS sequence"/>
</dbReference>
<dbReference type="PANTHER" id="PTHR10963">
    <property type="entry name" value="GLYCOSYL HYDROLASE-RELATED"/>
    <property type="match status" value="1"/>
</dbReference>
<name>A0A9W8AMI7_9FUNG</name>
<gene>
    <name evidence="6" type="primary">UTR2_2</name>
    <name evidence="6" type="ORF">IWQ62_003968</name>
</gene>
<reference evidence="6" key="1">
    <citation type="submission" date="2022-07" db="EMBL/GenBank/DDBJ databases">
        <title>Phylogenomic reconstructions and comparative analyses of Kickxellomycotina fungi.</title>
        <authorList>
            <person name="Reynolds N.K."/>
            <person name="Stajich J.E."/>
            <person name="Barry K."/>
            <person name="Grigoriev I.V."/>
            <person name="Crous P."/>
            <person name="Smith M.E."/>
        </authorList>
    </citation>
    <scope>NUCLEOTIDE SEQUENCE</scope>
    <source>
        <strain evidence="6">RSA 1196</strain>
    </source>
</reference>
<dbReference type="InterPro" id="IPR000757">
    <property type="entry name" value="Beta-glucanase-like"/>
</dbReference>
<feature type="signal peptide" evidence="4">
    <location>
        <begin position="1"/>
        <end position="24"/>
    </location>
</feature>
<comment type="caution">
    <text evidence="6">The sequence shown here is derived from an EMBL/GenBank/DDBJ whole genome shotgun (WGS) entry which is preliminary data.</text>
</comment>
<dbReference type="AlphaFoldDB" id="A0A9W8AMI7"/>
<dbReference type="EMBL" id="JANBPY010001192">
    <property type="protein sequence ID" value="KAJ1961144.1"/>
    <property type="molecule type" value="Genomic_DNA"/>
</dbReference>
<sequence length="288" mass="32428">MYLPDKLATLVLPLLMAFILPGMSDKAGIPAPFGGMDFRSESDLRMYISEKDGPGAMTTGFISDSELVSNLHNSLFTGKRDRDDDKDDDKRYPECEKRSYEFSSYKDLSDFRIESCSENIRVENGMLSLRSTPSCTAATMSYRLLLDEGRVTMRAKAAEMNGTVTCLVVMAPYTKDEMDLEITGAGLSHAETMFWRNGERVVGQEKSEDFKVPGGDASDEHIEYVLEYTKDYLVWIVDGEVVRVVRKDQVARFPTSLSWIKIGVWDGSTFPYWAGTTDYQSGKDPTMY</sequence>
<keyword evidence="7" id="KW-1185">Reference proteome</keyword>
<dbReference type="PANTHER" id="PTHR10963:SF22">
    <property type="entry name" value="GLYCOSIDASE CRH2-RELATED"/>
    <property type="match status" value="1"/>
</dbReference>
<protein>
    <submittedName>
        <fullName evidence="6">Glycosidase CRH2</fullName>
    </submittedName>
</protein>
<dbReference type="PROSITE" id="PS51762">
    <property type="entry name" value="GH16_2"/>
    <property type="match status" value="1"/>
</dbReference>
<feature type="non-terminal residue" evidence="6">
    <location>
        <position position="288"/>
    </location>
</feature>
<dbReference type="InterPro" id="IPR013320">
    <property type="entry name" value="ConA-like_dom_sf"/>
</dbReference>
<dbReference type="GO" id="GO:0005975">
    <property type="term" value="P:carbohydrate metabolic process"/>
    <property type="evidence" value="ECO:0007669"/>
    <property type="project" value="InterPro"/>
</dbReference>
<proteinExistence type="predicted"/>
<keyword evidence="2" id="KW-0378">Hydrolase</keyword>
<evidence type="ECO:0000256" key="3">
    <source>
        <dbReference type="ARBA" id="ARBA00023295"/>
    </source>
</evidence>